<dbReference type="AlphaFoldDB" id="A0A0S8FVB3"/>
<dbReference type="PATRIC" id="fig|1703779.3.peg.1951"/>
<feature type="chain" id="PRO_5006646475" evidence="1">
    <location>
        <begin position="28"/>
        <end position="159"/>
    </location>
</feature>
<dbReference type="EMBL" id="LJUJ01000002">
    <property type="protein sequence ID" value="KPK64494.1"/>
    <property type="molecule type" value="Genomic_DNA"/>
</dbReference>
<organism evidence="2 3">
    <name type="scientific">candidate division WOR_3 bacterium SM23_42</name>
    <dbReference type="NCBI Taxonomy" id="1703779"/>
    <lineage>
        <taxon>Bacteria</taxon>
        <taxon>Bacteria division WOR-3</taxon>
    </lineage>
</organism>
<dbReference type="SUPFAM" id="SSF109770">
    <property type="entry name" value="Nickel-containing superoxide dismutase, NiSOD"/>
    <property type="match status" value="1"/>
</dbReference>
<dbReference type="Pfam" id="PF09055">
    <property type="entry name" value="Sod_Ni"/>
    <property type="match status" value="1"/>
</dbReference>
<gene>
    <name evidence="2" type="ORF">AMJ83_01940</name>
</gene>
<protein>
    <submittedName>
        <fullName evidence="2">Superoxide dismutase</fullName>
    </submittedName>
</protein>
<sequence length="159" mass="18671">MHRMSARHVVVAVLPLLMVMGVNTAFAHCEIPCGIYDDEMRFEMIVEHIVTVEKSMNMILTLIEQERIDHNQLVRWINNKESHADEIQDIVCQYFMTQRIKPVEKGEDVKYITYVKQITLLHHMLIIAMKMKQTTDLTTAEKFRSLLEEFRAVYFGGKK</sequence>
<dbReference type="Proteomes" id="UP000051373">
    <property type="component" value="Unassembled WGS sequence"/>
</dbReference>
<dbReference type="InterPro" id="IPR014123">
    <property type="entry name" value="Superoxide_dismutase_Ni-type"/>
</dbReference>
<dbReference type="STRING" id="1703779.AMJ83_01940"/>
<keyword evidence="1" id="KW-0732">Signal</keyword>
<proteinExistence type="predicted"/>
<dbReference type="InterPro" id="IPR036502">
    <property type="entry name" value="NiSOD_sf"/>
</dbReference>
<evidence type="ECO:0000313" key="2">
    <source>
        <dbReference type="EMBL" id="KPK64494.1"/>
    </source>
</evidence>
<dbReference type="Gene3D" id="1.20.120.400">
    <property type="entry name" value="Nickel-containing superoxide dismutase"/>
    <property type="match status" value="1"/>
</dbReference>
<dbReference type="GO" id="GO:0004784">
    <property type="term" value="F:superoxide dismutase activity"/>
    <property type="evidence" value="ECO:0007669"/>
    <property type="project" value="InterPro"/>
</dbReference>
<evidence type="ECO:0000256" key="1">
    <source>
        <dbReference type="SAM" id="SignalP"/>
    </source>
</evidence>
<feature type="signal peptide" evidence="1">
    <location>
        <begin position="1"/>
        <end position="27"/>
    </location>
</feature>
<reference evidence="2 3" key="1">
    <citation type="journal article" date="2015" name="Microbiome">
        <title>Genomic resolution of linkages in carbon, nitrogen, and sulfur cycling among widespread estuary sediment bacteria.</title>
        <authorList>
            <person name="Baker B.J."/>
            <person name="Lazar C.S."/>
            <person name="Teske A.P."/>
            <person name="Dick G.J."/>
        </authorList>
    </citation>
    <scope>NUCLEOTIDE SEQUENCE [LARGE SCALE GENOMIC DNA]</scope>
    <source>
        <strain evidence="2">SM23_42</strain>
    </source>
</reference>
<dbReference type="GO" id="GO:0016151">
    <property type="term" value="F:nickel cation binding"/>
    <property type="evidence" value="ECO:0007669"/>
    <property type="project" value="InterPro"/>
</dbReference>
<evidence type="ECO:0000313" key="3">
    <source>
        <dbReference type="Proteomes" id="UP000051373"/>
    </source>
</evidence>
<accession>A0A0S8FVB3</accession>
<name>A0A0S8FVB3_UNCW3</name>
<comment type="caution">
    <text evidence="2">The sequence shown here is derived from an EMBL/GenBank/DDBJ whole genome shotgun (WGS) entry which is preliminary data.</text>
</comment>